<gene>
    <name evidence="2" type="ORF">BDV28DRAFT_58515</name>
</gene>
<evidence type="ECO:0000313" key="2">
    <source>
        <dbReference type="EMBL" id="KAE8349588.1"/>
    </source>
</evidence>
<evidence type="ECO:0000313" key="3">
    <source>
        <dbReference type="Proteomes" id="UP000327118"/>
    </source>
</evidence>
<keyword evidence="1" id="KW-1133">Transmembrane helix</keyword>
<keyword evidence="1" id="KW-0812">Transmembrane</keyword>
<dbReference type="Proteomes" id="UP000327118">
    <property type="component" value="Unassembled WGS sequence"/>
</dbReference>
<feature type="transmembrane region" description="Helical" evidence="1">
    <location>
        <begin position="284"/>
        <end position="301"/>
    </location>
</feature>
<feature type="transmembrane region" description="Helical" evidence="1">
    <location>
        <begin position="307"/>
        <end position="324"/>
    </location>
</feature>
<sequence length="407" mass="45492">MSPSLPQLPGNDFDPGNSDGACDQWWGLGLLFVLLQTCGSDIVKGALAQLSGSRLTPVAFSFGWADYALQMIVWVSRGRALLPPADWNCVVINGRSGYRRQNRSWIIGRMVRDFLAWMDDGKSDGPIHRCVDRVINEKWETRRTQAQQHVARPIKAGLCVSVYRSGPVARRNPKYYRSHYLTHVTGIVQLAIAAIPYKLYGDWKALAVTAGGIALSYAMGAPGQWRREKWACSTWCEETVVLTPGNGSQHAIVVIGTGHGSLDLEQLASGNLVDDIERPWRTRLCFLLLAVLWVLLLTLAGSMGRTTWTLIVIASVGTFHNLCVTDATRKPEEAGVPLMFETVIGHPKVMDTLFEVEEKYPRLGRSMLAEFFPGELRPDEVERWTKLRAVADEHDKLMKEGKKRLLY</sequence>
<organism evidence="2 3">
    <name type="scientific">Aspergillus coremiiformis</name>
    <dbReference type="NCBI Taxonomy" id="138285"/>
    <lineage>
        <taxon>Eukaryota</taxon>
        <taxon>Fungi</taxon>
        <taxon>Dikarya</taxon>
        <taxon>Ascomycota</taxon>
        <taxon>Pezizomycotina</taxon>
        <taxon>Eurotiomycetes</taxon>
        <taxon>Eurotiomycetidae</taxon>
        <taxon>Eurotiales</taxon>
        <taxon>Aspergillaceae</taxon>
        <taxon>Aspergillus</taxon>
        <taxon>Aspergillus subgen. Circumdati</taxon>
    </lineage>
</organism>
<evidence type="ECO:0000256" key="1">
    <source>
        <dbReference type="SAM" id="Phobius"/>
    </source>
</evidence>
<dbReference type="EMBL" id="ML739292">
    <property type="protein sequence ID" value="KAE8349588.1"/>
    <property type="molecule type" value="Genomic_DNA"/>
</dbReference>
<feature type="transmembrane region" description="Helical" evidence="1">
    <location>
        <begin position="180"/>
        <end position="197"/>
    </location>
</feature>
<keyword evidence="3" id="KW-1185">Reference proteome</keyword>
<proteinExistence type="predicted"/>
<accession>A0A5N6YWS9</accession>
<dbReference type="OrthoDB" id="1937642at2759"/>
<dbReference type="AlphaFoldDB" id="A0A5N6YWS9"/>
<keyword evidence="1" id="KW-0472">Membrane</keyword>
<reference evidence="3" key="1">
    <citation type="submission" date="2019-04" db="EMBL/GenBank/DDBJ databases">
        <title>Friends and foes A comparative genomics studyof 23 Aspergillus species from section Flavi.</title>
        <authorList>
            <consortium name="DOE Joint Genome Institute"/>
            <person name="Kjaerbolling I."/>
            <person name="Vesth T."/>
            <person name="Frisvad J.C."/>
            <person name="Nybo J.L."/>
            <person name="Theobald S."/>
            <person name="Kildgaard S."/>
            <person name="Isbrandt T."/>
            <person name="Kuo A."/>
            <person name="Sato A."/>
            <person name="Lyhne E.K."/>
            <person name="Kogle M.E."/>
            <person name="Wiebenga A."/>
            <person name="Kun R.S."/>
            <person name="Lubbers R.J."/>
            <person name="Makela M.R."/>
            <person name="Barry K."/>
            <person name="Chovatia M."/>
            <person name="Clum A."/>
            <person name="Daum C."/>
            <person name="Haridas S."/>
            <person name="He G."/>
            <person name="LaButti K."/>
            <person name="Lipzen A."/>
            <person name="Mondo S."/>
            <person name="Riley R."/>
            <person name="Salamov A."/>
            <person name="Simmons B.A."/>
            <person name="Magnuson J.K."/>
            <person name="Henrissat B."/>
            <person name="Mortensen U.H."/>
            <person name="Larsen T.O."/>
            <person name="Devries R.P."/>
            <person name="Grigoriev I.V."/>
            <person name="Machida M."/>
            <person name="Baker S.E."/>
            <person name="Andersen M.R."/>
        </authorList>
    </citation>
    <scope>NUCLEOTIDE SEQUENCE [LARGE SCALE GENOMIC DNA]</scope>
    <source>
        <strain evidence="3">CBS 553.77</strain>
    </source>
</reference>
<protein>
    <submittedName>
        <fullName evidence="2">Uncharacterized protein</fullName>
    </submittedName>
</protein>
<name>A0A5N6YWS9_9EURO</name>